<gene>
    <name evidence="5" type="ORF">OBBRIDRAFT_790951</name>
</gene>
<protein>
    <submittedName>
        <fullName evidence="5">NAD(P)-binding protein</fullName>
    </submittedName>
</protein>
<dbReference type="CDD" id="cd05251">
    <property type="entry name" value="NmrA_like_SDR_a"/>
    <property type="match status" value="1"/>
</dbReference>
<dbReference type="OrthoDB" id="9997102at2759"/>
<dbReference type="InterPro" id="IPR036291">
    <property type="entry name" value="NAD(P)-bd_dom_sf"/>
</dbReference>
<dbReference type="Pfam" id="PF05368">
    <property type="entry name" value="NmrA"/>
    <property type="match status" value="1"/>
</dbReference>
<reference evidence="5 6" key="1">
    <citation type="submission" date="2016-07" db="EMBL/GenBank/DDBJ databases">
        <title>Draft genome of the white-rot fungus Obba rivulosa 3A-2.</title>
        <authorList>
            <consortium name="DOE Joint Genome Institute"/>
            <person name="Miettinen O."/>
            <person name="Riley R."/>
            <person name="Acob R."/>
            <person name="Barry K."/>
            <person name="Cullen D."/>
            <person name="De Vries R."/>
            <person name="Hainaut M."/>
            <person name="Hatakka A."/>
            <person name="Henrissat B."/>
            <person name="Hilden K."/>
            <person name="Kuo R."/>
            <person name="Labutti K."/>
            <person name="Lipzen A."/>
            <person name="Makela M.R."/>
            <person name="Sandor L."/>
            <person name="Spatafora J.W."/>
            <person name="Grigoriev I.V."/>
            <person name="Hibbett D.S."/>
        </authorList>
    </citation>
    <scope>NUCLEOTIDE SEQUENCE [LARGE SCALE GENOMIC DNA]</scope>
    <source>
        <strain evidence="5 6">3A-2</strain>
    </source>
</reference>
<dbReference type="Gene3D" id="3.90.25.10">
    <property type="entry name" value="UDP-galactose 4-epimerase, domain 1"/>
    <property type="match status" value="1"/>
</dbReference>
<evidence type="ECO:0000256" key="1">
    <source>
        <dbReference type="ARBA" id="ARBA00006328"/>
    </source>
</evidence>
<accession>A0A8E2AXK2</accession>
<dbReference type="GO" id="GO:0016491">
    <property type="term" value="F:oxidoreductase activity"/>
    <property type="evidence" value="ECO:0007669"/>
    <property type="project" value="UniProtKB-KW"/>
</dbReference>
<dbReference type="PANTHER" id="PTHR42748:SF30">
    <property type="entry name" value="NMRA-LIKE DOMAIN-CONTAINING PROTEIN"/>
    <property type="match status" value="1"/>
</dbReference>
<evidence type="ECO:0000256" key="2">
    <source>
        <dbReference type="ARBA" id="ARBA00022857"/>
    </source>
</evidence>
<organism evidence="5 6">
    <name type="scientific">Obba rivulosa</name>
    <dbReference type="NCBI Taxonomy" id="1052685"/>
    <lineage>
        <taxon>Eukaryota</taxon>
        <taxon>Fungi</taxon>
        <taxon>Dikarya</taxon>
        <taxon>Basidiomycota</taxon>
        <taxon>Agaricomycotina</taxon>
        <taxon>Agaricomycetes</taxon>
        <taxon>Polyporales</taxon>
        <taxon>Gelatoporiaceae</taxon>
        <taxon>Obba</taxon>
    </lineage>
</organism>
<evidence type="ECO:0000256" key="3">
    <source>
        <dbReference type="ARBA" id="ARBA00023002"/>
    </source>
</evidence>
<dbReference type="PANTHER" id="PTHR42748">
    <property type="entry name" value="NITROGEN METABOLITE REPRESSION PROTEIN NMRA FAMILY MEMBER"/>
    <property type="match status" value="1"/>
</dbReference>
<dbReference type="GO" id="GO:0005634">
    <property type="term" value="C:nucleus"/>
    <property type="evidence" value="ECO:0007669"/>
    <property type="project" value="TreeGrafter"/>
</dbReference>
<dbReference type="Gene3D" id="3.40.50.720">
    <property type="entry name" value="NAD(P)-binding Rossmann-like Domain"/>
    <property type="match status" value="1"/>
</dbReference>
<evidence type="ECO:0000313" key="6">
    <source>
        <dbReference type="Proteomes" id="UP000250043"/>
    </source>
</evidence>
<dbReference type="Proteomes" id="UP000250043">
    <property type="component" value="Unassembled WGS sequence"/>
</dbReference>
<dbReference type="InterPro" id="IPR008030">
    <property type="entry name" value="NmrA-like"/>
</dbReference>
<keyword evidence="3" id="KW-0560">Oxidoreductase</keyword>
<dbReference type="SUPFAM" id="SSF51735">
    <property type="entry name" value="NAD(P)-binding Rossmann-fold domains"/>
    <property type="match status" value="1"/>
</dbReference>
<keyword evidence="2" id="KW-0521">NADP</keyword>
<dbReference type="InterPro" id="IPR051164">
    <property type="entry name" value="NmrA-like_oxidored"/>
</dbReference>
<dbReference type="EMBL" id="KV722364">
    <property type="protein sequence ID" value="OCH92791.1"/>
    <property type="molecule type" value="Genomic_DNA"/>
</dbReference>
<proteinExistence type="inferred from homology"/>
<feature type="domain" description="NmrA-like" evidence="4">
    <location>
        <begin position="3"/>
        <end position="253"/>
    </location>
</feature>
<sequence length="308" mass="34115">MVKRIAVCGATGNQGGSVARLLLQFSNDYSVRALTRDTGSDAAKELARQGAEVVRADLTVPSDVTIALQGCWGVFGVTNFYDPKIKDDPGSEEQQGKNLVNAALSAGVQCFIWSTLPSSRAISGGRLVSRIYEGKCQVDDYIRVKGLPASFLFTGNFYENMIFRSHMTYNREQDVVEFKQPIIKPNTQLAMLFVEKDLSAVAKAVFDNWQKKRDQLNHKYLYVSNARVTPMDIAASIKNVTGKQCIYTAIPTTGVPDRDIMFTLYNECGMYPGKEIPDENVVKLGVQLHDTDDFVRTRLAPHLGLSVL</sequence>
<keyword evidence="6" id="KW-1185">Reference proteome</keyword>
<comment type="similarity">
    <text evidence="1">Belongs to the NmrA-type oxidoreductase family.</text>
</comment>
<name>A0A8E2AXK2_9APHY</name>
<evidence type="ECO:0000259" key="4">
    <source>
        <dbReference type="Pfam" id="PF05368"/>
    </source>
</evidence>
<dbReference type="AlphaFoldDB" id="A0A8E2AXK2"/>
<evidence type="ECO:0000313" key="5">
    <source>
        <dbReference type="EMBL" id="OCH92791.1"/>
    </source>
</evidence>